<dbReference type="AlphaFoldDB" id="A0A2Z4XWT6"/>
<dbReference type="EMBL" id="CP043424">
    <property type="protein sequence ID" value="QIW11570.1"/>
    <property type="molecule type" value="Genomic_DNA"/>
</dbReference>
<evidence type="ECO:0000313" key="3">
    <source>
        <dbReference type="Proteomes" id="UP000251120"/>
    </source>
</evidence>
<accession>A0A2Z4XWT6</accession>
<evidence type="ECO:0000313" key="4">
    <source>
        <dbReference type="Proteomes" id="UP000681131"/>
    </source>
</evidence>
<proteinExistence type="predicted"/>
<name>A0A2Z4XWT6_9GAMM</name>
<organism evidence="1 3">
    <name type="scientific">Francisella adeliensis</name>
    <dbReference type="NCBI Taxonomy" id="2007306"/>
    <lineage>
        <taxon>Bacteria</taxon>
        <taxon>Pseudomonadati</taxon>
        <taxon>Pseudomonadota</taxon>
        <taxon>Gammaproteobacteria</taxon>
        <taxon>Thiotrichales</taxon>
        <taxon>Francisellaceae</taxon>
        <taxon>Francisella</taxon>
    </lineage>
</organism>
<reference evidence="1 3" key="1">
    <citation type="submission" date="2017-06" db="EMBL/GenBank/DDBJ databases">
        <title>Complete genome of Francisella adeliensis.</title>
        <authorList>
            <person name="Vallesi A."/>
            <person name="Sjodin A."/>
        </authorList>
    </citation>
    <scope>NUCLEOTIDE SEQUENCE [LARGE SCALE GENOMIC DNA]</scope>
    <source>
        <strain evidence="1 3">FDC440</strain>
    </source>
</reference>
<sequence>MVKNFILSSEVFHKRHHPKVNSFKYKSYYIVLDMLDLQSDSKFFSINKPNIFSFHDKDHGNRDGSKSVDWVINLLNQNNLEFDNIKLVTMPRILGYLFNPVSFWLCYHQNKLISVIAEVNNTFKETHSYICHKNGDEIYDKCWFKAEKDFHVSPFYRRQGHYKFNFKLNFSDNAKNQIIINYYDDKLQLGTSISANAKELVSSNLIKQFFRCPILTFKVIYLIHWQALKIVFKKIKYIPKPEQKSFNISKAKYIENNQADNF</sequence>
<dbReference type="RefSeq" id="WP_112869514.1">
    <property type="nucleotide sequence ID" value="NZ_CP021781.1"/>
</dbReference>
<evidence type="ECO:0000313" key="1">
    <source>
        <dbReference type="EMBL" id="AXA33341.1"/>
    </source>
</evidence>
<dbReference type="Proteomes" id="UP000251120">
    <property type="component" value="Chromosome"/>
</dbReference>
<keyword evidence="4" id="KW-1185">Reference proteome</keyword>
<dbReference type="InterPro" id="IPR010775">
    <property type="entry name" value="DUF1365"/>
</dbReference>
<evidence type="ECO:0000313" key="2">
    <source>
        <dbReference type="EMBL" id="QIW11570.1"/>
    </source>
</evidence>
<reference evidence="2 4" key="2">
    <citation type="submission" date="2019-08" db="EMBL/GenBank/DDBJ databases">
        <title>Complete genome sequences of Francisella adeliensis (FSC1325 and FSC1326).</title>
        <authorList>
            <person name="Ohrman C."/>
            <person name="Uneklint I."/>
            <person name="Vallesi A."/>
            <person name="Karlsson L."/>
            <person name="Sjodin A."/>
        </authorList>
    </citation>
    <scope>NUCLEOTIDE SEQUENCE [LARGE SCALE GENOMIC DNA]</scope>
    <source>
        <strain evidence="2 4">FSC1325</strain>
    </source>
</reference>
<dbReference type="Proteomes" id="UP000681131">
    <property type="component" value="Chromosome"/>
</dbReference>
<dbReference type="KEGG" id="fad:CDH04_02445"/>
<protein>
    <submittedName>
        <fullName evidence="1">DUF1365 domain-containing protein</fullName>
    </submittedName>
</protein>
<gene>
    <name evidence="1" type="ORF">CDH04_02445</name>
    <name evidence="2" type="ORF">FZC43_02445</name>
</gene>
<dbReference type="PANTHER" id="PTHR33973:SF4">
    <property type="entry name" value="OS07G0153300 PROTEIN"/>
    <property type="match status" value="1"/>
</dbReference>
<dbReference type="OrthoDB" id="9778801at2"/>
<dbReference type="PANTHER" id="PTHR33973">
    <property type="entry name" value="OS07G0153300 PROTEIN"/>
    <property type="match status" value="1"/>
</dbReference>
<dbReference type="Pfam" id="PF07103">
    <property type="entry name" value="DUF1365"/>
    <property type="match status" value="1"/>
</dbReference>
<dbReference type="EMBL" id="CP021781">
    <property type="protein sequence ID" value="AXA33341.1"/>
    <property type="molecule type" value="Genomic_DNA"/>
</dbReference>